<gene>
    <name evidence="2" type="primary">54</name>
    <name evidence="2" type="ORF">SEA_LUCKY10_54</name>
</gene>
<dbReference type="Proteomes" id="UP000201844">
    <property type="component" value="Segment"/>
</dbReference>
<dbReference type="GeneID" id="29123320"/>
<keyword evidence="3" id="KW-1185">Reference proteome</keyword>
<evidence type="ECO:0000313" key="2">
    <source>
        <dbReference type="EMBL" id="AMS03297.1"/>
    </source>
</evidence>
<evidence type="ECO:0000313" key="3">
    <source>
        <dbReference type="Proteomes" id="UP000201844"/>
    </source>
</evidence>
<organism evidence="2 3">
    <name type="scientific">Gordonia phage Lucky10</name>
    <dbReference type="NCBI Taxonomy" id="1821557"/>
    <lineage>
        <taxon>Viruses</taxon>
        <taxon>Duplodnaviria</taxon>
        <taxon>Heunggongvirae</taxon>
        <taxon>Uroviricota</taxon>
        <taxon>Caudoviricetes</taxon>
        <taxon>Luckytenvirus</taxon>
        <taxon>Luckytenvirus lucky10</taxon>
    </lineage>
</organism>
<dbReference type="KEGG" id="vg:29123320"/>
<dbReference type="EMBL" id="KU963256">
    <property type="protein sequence ID" value="AMS03297.1"/>
    <property type="molecule type" value="Genomic_DNA"/>
</dbReference>
<accession>A0A142KB14</accession>
<name>A0A142KB14_9CAUD</name>
<reference evidence="3" key="1">
    <citation type="submission" date="2016-03" db="EMBL/GenBank/DDBJ databases">
        <authorList>
            <person name="Ploux O."/>
        </authorList>
    </citation>
    <scope>NUCLEOTIDE SEQUENCE [LARGE SCALE GENOMIC DNA]</scope>
</reference>
<evidence type="ECO:0000256" key="1">
    <source>
        <dbReference type="SAM" id="MobiDB-lite"/>
    </source>
</evidence>
<sequence length="95" mass="10615">MTGTATSPPPGRCTDMGDFDMHNGIRPSECTCVMTRPPKGWQSYNGPEPAEWEQDPLCFEHPAEPGTFTDPVQSAPIGWVERVRAWSSWDEEVSF</sequence>
<feature type="region of interest" description="Disordered" evidence="1">
    <location>
        <begin position="1"/>
        <end position="20"/>
    </location>
</feature>
<protein>
    <submittedName>
        <fullName evidence="2">Uncharacterized protein</fullName>
    </submittedName>
</protein>
<dbReference type="RefSeq" id="YP_009304313.1">
    <property type="nucleotide sequence ID" value="NC_031267.1"/>
</dbReference>
<proteinExistence type="predicted"/>